<dbReference type="AlphaFoldDB" id="A0A1V6UWX2"/>
<proteinExistence type="predicted"/>
<sequence>MDPFERLPVELIYHILLFTSDFVGVESLLTASPRVRAVFLDRPGLIFQEMMDSNSMSSAAPIRKIIQKVRLLHSPSFNFHNFEEYIQCTERTGDQLGIHSSDAEVLQMMQICVQIQRLACTCLWTMQESFISAVGASPAGVLSGSIRAQKAAKPFSWVEESNIYWSLWHLRHYSDLHHYASRLNWPEESRKKVRNYHRWNGIECMSTEYISSVAAVLSDLGLSPVYSYPRLGEHKESIQAVWWYPSQTPPPLFHSFEFERGMNVPIWPLPPTPPDDLVSFVWNLDVKGCGRRTLLMDAYKNWAYLRPNTGYTRLSIQLYRRLGIFFWDSWRMYSTGLDIRGNFGLRRPAPDGDEELVELLGVHYAPVEEWRSRWLTLAGTMGDIVIAKR</sequence>
<keyword evidence="2" id="KW-1185">Reference proteome</keyword>
<protein>
    <submittedName>
        <fullName evidence="1">Uncharacterized protein</fullName>
    </submittedName>
</protein>
<accession>A0A1V6UWX2</accession>
<gene>
    <name evidence="1" type="ORF">PENCOP_c003G02441</name>
</gene>
<dbReference type="STRING" id="36646.A0A1V6UWX2"/>
<evidence type="ECO:0000313" key="1">
    <source>
        <dbReference type="EMBL" id="OQE42934.1"/>
    </source>
</evidence>
<dbReference type="EMBL" id="MDDG01000003">
    <property type="protein sequence ID" value="OQE42934.1"/>
    <property type="molecule type" value="Genomic_DNA"/>
</dbReference>
<reference evidence="2" key="1">
    <citation type="journal article" date="2017" name="Nat. Microbiol.">
        <title>Global analysis of biosynthetic gene clusters reveals vast potential of secondary metabolite production in Penicillium species.</title>
        <authorList>
            <person name="Nielsen J.C."/>
            <person name="Grijseels S."/>
            <person name="Prigent S."/>
            <person name="Ji B."/>
            <person name="Dainat J."/>
            <person name="Nielsen K.F."/>
            <person name="Frisvad J.C."/>
            <person name="Workman M."/>
            <person name="Nielsen J."/>
        </authorList>
    </citation>
    <scope>NUCLEOTIDE SEQUENCE [LARGE SCALE GENOMIC DNA]</scope>
    <source>
        <strain evidence="2">IBT 31321</strain>
    </source>
</reference>
<organism evidence="1 2">
    <name type="scientific">Penicillium coprophilum</name>
    <dbReference type="NCBI Taxonomy" id="36646"/>
    <lineage>
        <taxon>Eukaryota</taxon>
        <taxon>Fungi</taxon>
        <taxon>Dikarya</taxon>
        <taxon>Ascomycota</taxon>
        <taxon>Pezizomycotina</taxon>
        <taxon>Eurotiomycetes</taxon>
        <taxon>Eurotiomycetidae</taxon>
        <taxon>Eurotiales</taxon>
        <taxon>Aspergillaceae</taxon>
        <taxon>Penicillium</taxon>
    </lineage>
</organism>
<name>A0A1V6UWX2_9EURO</name>
<comment type="caution">
    <text evidence="1">The sequence shown here is derived from an EMBL/GenBank/DDBJ whole genome shotgun (WGS) entry which is preliminary data.</text>
</comment>
<dbReference type="Proteomes" id="UP000191500">
    <property type="component" value="Unassembled WGS sequence"/>
</dbReference>
<evidence type="ECO:0000313" key="2">
    <source>
        <dbReference type="Proteomes" id="UP000191500"/>
    </source>
</evidence>